<dbReference type="GO" id="GO:0005576">
    <property type="term" value="C:extracellular region"/>
    <property type="evidence" value="ECO:0007669"/>
    <property type="project" value="UniProtKB-SubCell"/>
</dbReference>
<dbReference type="PANTHER" id="PTHR11475">
    <property type="entry name" value="OXIDASE/PEROXIDASE"/>
    <property type="match status" value="1"/>
</dbReference>
<keyword evidence="2" id="KW-0964">Secreted</keyword>
<keyword evidence="5" id="KW-0575">Peroxidase</keyword>
<name>A0A6J8C5K9_MYTCO</name>
<evidence type="ECO:0000256" key="1">
    <source>
        <dbReference type="ARBA" id="ARBA00004613"/>
    </source>
</evidence>
<dbReference type="EMBL" id="CACVKT020004516">
    <property type="protein sequence ID" value="CAC5390409.1"/>
    <property type="molecule type" value="Genomic_DNA"/>
</dbReference>
<evidence type="ECO:0000313" key="5">
    <source>
        <dbReference type="EMBL" id="CAC5390409.1"/>
    </source>
</evidence>
<dbReference type="InterPro" id="IPR019791">
    <property type="entry name" value="Haem_peroxidase_animal"/>
</dbReference>
<feature type="binding site" description="axial binding residue" evidence="4">
    <location>
        <position position="130"/>
    </location>
    <ligand>
        <name>heme b</name>
        <dbReference type="ChEBI" id="CHEBI:60344"/>
    </ligand>
    <ligandPart>
        <name>Fe</name>
        <dbReference type="ChEBI" id="CHEBI:18248"/>
    </ligandPart>
</feature>
<protein>
    <submittedName>
        <fullName evidence="5">PXDN</fullName>
        <ecNumber evidence="5">1.11.1.7</ecNumber>
    </submittedName>
</protein>
<dbReference type="Proteomes" id="UP000507470">
    <property type="component" value="Unassembled WGS sequence"/>
</dbReference>
<evidence type="ECO:0000256" key="2">
    <source>
        <dbReference type="ARBA" id="ARBA00022525"/>
    </source>
</evidence>
<dbReference type="SUPFAM" id="SSF48113">
    <property type="entry name" value="Heme-dependent peroxidases"/>
    <property type="match status" value="1"/>
</dbReference>
<evidence type="ECO:0000256" key="4">
    <source>
        <dbReference type="PIRSR" id="PIRSR619791-2"/>
    </source>
</evidence>
<proteinExistence type="predicted"/>
<keyword evidence="5" id="KW-0560">Oxidoreductase</keyword>
<dbReference type="PANTHER" id="PTHR11475:SF4">
    <property type="entry name" value="CHORION PEROXIDASE"/>
    <property type="match status" value="1"/>
</dbReference>
<dbReference type="PROSITE" id="PS50292">
    <property type="entry name" value="PEROXIDASE_3"/>
    <property type="match status" value="1"/>
</dbReference>
<keyword evidence="4" id="KW-0479">Metal-binding</keyword>
<dbReference type="GO" id="GO:0140825">
    <property type="term" value="F:lactoperoxidase activity"/>
    <property type="evidence" value="ECO:0007669"/>
    <property type="project" value="UniProtKB-EC"/>
</dbReference>
<gene>
    <name evidence="5" type="ORF">MCOR_25509</name>
</gene>
<evidence type="ECO:0000313" key="6">
    <source>
        <dbReference type="Proteomes" id="UP000507470"/>
    </source>
</evidence>
<reference evidence="5 6" key="1">
    <citation type="submission" date="2020-06" db="EMBL/GenBank/DDBJ databases">
        <authorList>
            <person name="Li R."/>
            <person name="Bekaert M."/>
        </authorList>
    </citation>
    <scope>NUCLEOTIDE SEQUENCE [LARGE SCALE GENOMIC DNA]</scope>
    <source>
        <strain evidence="6">wild</strain>
    </source>
</reference>
<dbReference type="Gene3D" id="1.10.640.10">
    <property type="entry name" value="Haem peroxidase domain superfamily, animal type"/>
    <property type="match status" value="1"/>
</dbReference>
<dbReference type="GO" id="GO:0046872">
    <property type="term" value="F:metal ion binding"/>
    <property type="evidence" value="ECO:0007669"/>
    <property type="project" value="UniProtKB-KW"/>
</dbReference>
<dbReference type="GO" id="GO:0020037">
    <property type="term" value="F:heme binding"/>
    <property type="evidence" value="ECO:0007669"/>
    <property type="project" value="InterPro"/>
</dbReference>
<keyword evidence="3" id="KW-0325">Glycoprotein</keyword>
<dbReference type="OrthoDB" id="6160029at2759"/>
<dbReference type="EC" id="1.11.1.7" evidence="5"/>
<comment type="subcellular location">
    <subcellularLocation>
        <location evidence="1">Secreted</location>
    </subcellularLocation>
</comment>
<dbReference type="InterPro" id="IPR010255">
    <property type="entry name" value="Haem_peroxidase_sf"/>
</dbReference>
<evidence type="ECO:0000256" key="3">
    <source>
        <dbReference type="ARBA" id="ARBA00023180"/>
    </source>
</evidence>
<keyword evidence="6" id="KW-1185">Reference proteome</keyword>
<organism evidence="5 6">
    <name type="scientific">Mytilus coruscus</name>
    <name type="common">Sea mussel</name>
    <dbReference type="NCBI Taxonomy" id="42192"/>
    <lineage>
        <taxon>Eukaryota</taxon>
        <taxon>Metazoa</taxon>
        <taxon>Spiralia</taxon>
        <taxon>Lophotrochozoa</taxon>
        <taxon>Mollusca</taxon>
        <taxon>Bivalvia</taxon>
        <taxon>Autobranchia</taxon>
        <taxon>Pteriomorphia</taxon>
        <taxon>Mytilida</taxon>
        <taxon>Mytiloidea</taxon>
        <taxon>Mytilidae</taxon>
        <taxon>Mytilinae</taxon>
        <taxon>Mytilus</taxon>
    </lineage>
</organism>
<dbReference type="InterPro" id="IPR037120">
    <property type="entry name" value="Haem_peroxidase_sf_animal"/>
</dbReference>
<keyword evidence="4" id="KW-0349">Heme</keyword>
<dbReference type="PRINTS" id="PR00457">
    <property type="entry name" value="ANPEROXIDASE"/>
</dbReference>
<dbReference type="GO" id="GO:0006979">
    <property type="term" value="P:response to oxidative stress"/>
    <property type="evidence" value="ECO:0007669"/>
    <property type="project" value="InterPro"/>
</dbReference>
<keyword evidence="4" id="KW-0408">Iron</keyword>
<accession>A0A6J8C5K9</accession>
<dbReference type="AlphaFoldDB" id="A0A6J8C5K9"/>
<sequence>MNLKRNTHVDYEVKFLHHIPNNGDRRNHEVPNLGLNHWLFVREHNQLSTKLHQLNPCWSNEKVFQEPRRIIIAQVQHIMYNHFLPLVVDYDTMRQFNLFSKTNGFGHVYDDSVDASCLNSFGIAAWRYGHSQIMAEQSELKNDYRTVFEHRVEE</sequence>
<dbReference type="Pfam" id="PF03098">
    <property type="entry name" value="An_peroxidase"/>
    <property type="match status" value="1"/>
</dbReference>